<dbReference type="GeneID" id="64594623"/>
<evidence type="ECO:0000313" key="2">
    <source>
        <dbReference type="Proteomes" id="UP000719766"/>
    </source>
</evidence>
<dbReference type="Proteomes" id="UP000719766">
    <property type="component" value="Unassembled WGS sequence"/>
</dbReference>
<reference evidence="1" key="1">
    <citation type="journal article" date="2020" name="New Phytol.">
        <title>Comparative genomics reveals dynamic genome evolution in host specialist ectomycorrhizal fungi.</title>
        <authorList>
            <person name="Lofgren L.A."/>
            <person name="Nguyen N.H."/>
            <person name="Vilgalys R."/>
            <person name="Ruytinx J."/>
            <person name="Liao H.L."/>
            <person name="Branco S."/>
            <person name="Kuo A."/>
            <person name="LaButti K."/>
            <person name="Lipzen A."/>
            <person name="Andreopoulos W."/>
            <person name="Pangilinan J."/>
            <person name="Riley R."/>
            <person name="Hundley H."/>
            <person name="Na H."/>
            <person name="Barry K."/>
            <person name="Grigoriev I.V."/>
            <person name="Stajich J.E."/>
            <person name="Kennedy P.G."/>
        </authorList>
    </citation>
    <scope>NUCLEOTIDE SEQUENCE</scope>
    <source>
        <strain evidence="1">S12</strain>
    </source>
</reference>
<evidence type="ECO:0000313" key="1">
    <source>
        <dbReference type="EMBL" id="KAG1785936.1"/>
    </source>
</evidence>
<dbReference type="Pfam" id="PF18759">
    <property type="entry name" value="Plavaka"/>
    <property type="match status" value="1"/>
</dbReference>
<gene>
    <name evidence="1" type="ORF">HD556DRAFT_1313907</name>
</gene>
<comment type="caution">
    <text evidence="1">The sequence shown here is derived from an EMBL/GenBank/DDBJ whole genome shotgun (WGS) entry which is preliminary data.</text>
</comment>
<name>A0A9P7AD71_9AGAM</name>
<dbReference type="AlphaFoldDB" id="A0A9P7AD71"/>
<organism evidence="1 2">
    <name type="scientific">Suillus plorans</name>
    <dbReference type="NCBI Taxonomy" id="116603"/>
    <lineage>
        <taxon>Eukaryota</taxon>
        <taxon>Fungi</taxon>
        <taxon>Dikarya</taxon>
        <taxon>Basidiomycota</taxon>
        <taxon>Agaricomycotina</taxon>
        <taxon>Agaricomycetes</taxon>
        <taxon>Agaricomycetidae</taxon>
        <taxon>Boletales</taxon>
        <taxon>Suillineae</taxon>
        <taxon>Suillaceae</taxon>
        <taxon>Suillus</taxon>
    </lineage>
</organism>
<sequence length="715" mass="81848">MTVDEGLRAGLPYCRDKVEERVEMKDENGPEDPVNGYSVKECKPVDVSVGDFSRALLSFNDLTSYDKHEIRTRGLASHLKKCEKQDRERREDEQLADIVWIAEQKEHRKEHRRLRKQQKTLQNAHTGSAINPVAIWAAQDEGGVVENEGIENEIDIQGSSPHRHESIDFDPPAFSDVPDLNHPNEPPYELDDIKVEYHPHSKQPSTIHHFSEFSRGRPSEAQFQKDIVSVEHHNETHEFEMHYRPLWDWALDLLQDRHLAYHFVFDAQHLSKFNGEQFVHFIDEPWTANAFWNAQSQLPPDAKPLAFILYADKNKLSSFGTAKGYPIIACIANLPVHIRNSNTALGGGRVVGWLPIVAEDQKHTRKKSFVDFKNVVWHKSFYQLLQSIELHSKTGYWFECGDQIRRCLWPLVLILSGDYEEQSVMALIHGVKGKFPCPICLVPQDEQSANRVFALRTTHNSQHVLRTARAKRTEREREEDLKAYSLQNVEMFIGYGRTTCGRTFSSGFPILDGKLLSNSNFDAIPRWPNLTHFKAVVSVDFNDGSFHEDISKNGIPLPDGPGRVLHLKAEDQITEFRFLRVTYESMVDWRMRQDLLRCNPTFYGSPRFDCVIVKTAGKPFIARLVYLFGCSIGDADLHLAIIHPYDVGIGVRRRRDVDLGLWRVRATPRSSSEIISVQSIIRGAALAKDPETDGDYLVIHTVDTDMFLRVKSLQA</sequence>
<proteinExistence type="predicted"/>
<keyword evidence="2" id="KW-1185">Reference proteome</keyword>
<protein>
    <submittedName>
        <fullName evidence="1">Uncharacterized protein</fullName>
    </submittedName>
</protein>
<dbReference type="EMBL" id="JABBWE010000101">
    <property type="protein sequence ID" value="KAG1785936.1"/>
    <property type="molecule type" value="Genomic_DNA"/>
</dbReference>
<accession>A0A9P7AD71</accession>
<dbReference type="OrthoDB" id="3239511at2759"/>
<dbReference type="InterPro" id="IPR041078">
    <property type="entry name" value="Plavaka"/>
</dbReference>
<dbReference type="RefSeq" id="XP_041153419.1">
    <property type="nucleotide sequence ID" value="XM_041300859.1"/>
</dbReference>